<name>A0ABV3TXC8_9GAMM</name>
<keyword evidence="4" id="KW-1185">Reference proteome</keyword>
<feature type="transmembrane region" description="Helical" evidence="1">
    <location>
        <begin position="198"/>
        <end position="220"/>
    </location>
</feature>
<evidence type="ECO:0000259" key="2">
    <source>
        <dbReference type="Pfam" id="PF01569"/>
    </source>
</evidence>
<organism evidence="3 4">
    <name type="scientific">Zhongshania arctica</name>
    <dbReference type="NCBI Taxonomy" id="3238302"/>
    <lineage>
        <taxon>Bacteria</taxon>
        <taxon>Pseudomonadati</taxon>
        <taxon>Pseudomonadota</taxon>
        <taxon>Gammaproteobacteria</taxon>
        <taxon>Cellvibrionales</taxon>
        <taxon>Spongiibacteraceae</taxon>
        <taxon>Zhongshania</taxon>
    </lineage>
</organism>
<feature type="domain" description="Phosphatidic acid phosphatase type 2/haloperoxidase" evidence="2">
    <location>
        <begin position="91"/>
        <end position="218"/>
    </location>
</feature>
<feature type="transmembrane region" description="Helical" evidence="1">
    <location>
        <begin position="148"/>
        <end position="166"/>
    </location>
</feature>
<dbReference type="InterPro" id="IPR036938">
    <property type="entry name" value="PAP2/HPO_sf"/>
</dbReference>
<gene>
    <name evidence="3" type="ORF">AB4875_10400</name>
</gene>
<dbReference type="SUPFAM" id="SSF48317">
    <property type="entry name" value="Acid phosphatase/Vanadium-dependent haloperoxidase"/>
    <property type="match status" value="1"/>
</dbReference>
<feature type="transmembrane region" description="Helical" evidence="1">
    <location>
        <begin position="89"/>
        <end position="107"/>
    </location>
</feature>
<keyword evidence="1" id="KW-0812">Transmembrane</keyword>
<evidence type="ECO:0000313" key="3">
    <source>
        <dbReference type="EMBL" id="MEX1665900.1"/>
    </source>
</evidence>
<feature type="transmembrane region" description="Helical" evidence="1">
    <location>
        <begin position="61"/>
        <end position="77"/>
    </location>
</feature>
<reference evidence="3 4" key="1">
    <citation type="journal article" date="2011" name="Int. J. Syst. Evol. Microbiol.">
        <title>Zhongshania antarctica gen. nov., sp. nov. and Zhongshania guokunii sp. nov., gammaproteobacteria respectively isolated from coastal attached (fast) ice and surface seawater of the Antarctic.</title>
        <authorList>
            <person name="Li H.J."/>
            <person name="Zhang X.Y."/>
            <person name="Chen C.X."/>
            <person name="Zhang Y.J."/>
            <person name="Gao Z.M."/>
            <person name="Yu Y."/>
            <person name="Chen X.L."/>
            <person name="Chen B."/>
            <person name="Zhang Y.Z."/>
        </authorList>
    </citation>
    <scope>NUCLEOTIDE SEQUENCE [LARGE SCALE GENOMIC DNA]</scope>
    <source>
        <strain evidence="3 4">R06B22</strain>
    </source>
</reference>
<proteinExistence type="predicted"/>
<dbReference type="Gene3D" id="1.20.144.10">
    <property type="entry name" value="Phosphatidic acid phosphatase type 2/haloperoxidase"/>
    <property type="match status" value="1"/>
</dbReference>
<keyword evidence="1" id="KW-0472">Membrane</keyword>
<accession>A0ABV3TXC8</accession>
<dbReference type="InterPro" id="IPR000326">
    <property type="entry name" value="PAP2/HPO"/>
</dbReference>
<dbReference type="Proteomes" id="UP001557484">
    <property type="component" value="Unassembled WGS sequence"/>
</dbReference>
<feature type="transmembrane region" description="Helical" evidence="1">
    <location>
        <begin position="175"/>
        <end position="192"/>
    </location>
</feature>
<dbReference type="RefSeq" id="WP_368375994.1">
    <property type="nucleotide sequence ID" value="NZ_JBFRYB010000001.1"/>
</dbReference>
<comment type="caution">
    <text evidence="3">The sequence shown here is derived from an EMBL/GenBank/DDBJ whole genome shotgun (WGS) entry which is preliminary data.</text>
</comment>
<dbReference type="CDD" id="cd03396">
    <property type="entry name" value="PAP2_like_6"/>
    <property type="match status" value="1"/>
</dbReference>
<sequence>MSPVKHIAISLLILAVVMLIFEFTNLDLWVQALLYNSETQSWVLDTSHPILHFMLYDGPKKLLVIFEIGLLIAAVFFHKRPLIKSYQQGILIVLIALPLGPSLVSSLKSTTNVSCPYALTQYGGDLPYIGVFEHYPSDQQPDKRQRCFPAGHASGGFALLALVYLMKTPRRKRQMLVFAIAAGSLMGGYKMAVGHHFLSHTLVSMILCWFVVNLVALLVLPWPDKHRHAADDFLQEAACAKPE</sequence>
<evidence type="ECO:0000313" key="4">
    <source>
        <dbReference type="Proteomes" id="UP001557484"/>
    </source>
</evidence>
<dbReference type="EMBL" id="JBFRYB010000001">
    <property type="protein sequence ID" value="MEX1665900.1"/>
    <property type="molecule type" value="Genomic_DNA"/>
</dbReference>
<protein>
    <submittedName>
        <fullName evidence="3">Phosphatase PAP2 family protein</fullName>
    </submittedName>
</protein>
<feature type="transmembrane region" description="Helical" evidence="1">
    <location>
        <begin position="7"/>
        <end position="26"/>
    </location>
</feature>
<dbReference type="Pfam" id="PF01569">
    <property type="entry name" value="PAP2"/>
    <property type="match status" value="1"/>
</dbReference>
<evidence type="ECO:0000256" key="1">
    <source>
        <dbReference type="SAM" id="Phobius"/>
    </source>
</evidence>
<keyword evidence="1" id="KW-1133">Transmembrane helix</keyword>